<dbReference type="Pfam" id="PF00152">
    <property type="entry name" value="tRNA-synt_2"/>
    <property type="match status" value="1"/>
</dbReference>
<dbReference type="HAMAP" id="MF_02075">
    <property type="entry name" value="Asp_tRNA_synth_type2"/>
    <property type="match status" value="1"/>
</dbReference>
<dbReference type="InterPro" id="IPR004523">
    <property type="entry name" value="Asp-tRNA_synthase_2"/>
</dbReference>
<dbReference type="CDD" id="cd00776">
    <property type="entry name" value="AsxRS_core"/>
    <property type="match status" value="1"/>
</dbReference>
<dbReference type="EC" id="6.1.1.23" evidence="9"/>
<comment type="catalytic activity">
    <reaction evidence="9">
        <text>tRNA(Asx) + L-aspartate + ATP = L-aspartyl-tRNA(Asx) + AMP + diphosphate</text>
        <dbReference type="Rhea" id="RHEA:18349"/>
        <dbReference type="Rhea" id="RHEA-COMP:9710"/>
        <dbReference type="Rhea" id="RHEA-COMP:9711"/>
        <dbReference type="ChEBI" id="CHEBI:29991"/>
        <dbReference type="ChEBI" id="CHEBI:30616"/>
        <dbReference type="ChEBI" id="CHEBI:33019"/>
        <dbReference type="ChEBI" id="CHEBI:78442"/>
        <dbReference type="ChEBI" id="CHEBI:78516"/>
        <dbReference type="ChEBI" id="CHEBI:456215"/>
        <dbReference type="EC" id="6.1.1.23"/>
    </reaction>
</comment>
<feature type="binding site" evidence="9">
    <location>
        <position position="361"/>
    </location>
    <ligand>
        <name>ATP</name>
        <dbReference type="ChEBI" id="CHEBI:30616"/>
    </ligand>
</feature>
<dbReference type="GO" id="GO:0017101">
    <property type="term" value="C:aminoacyl-tRNA synthetase multienzyme complex"/>
    <property type="evidence" value="ECO:0007669"/>
    <property type="project" value="TreeGrafter"/>
</dbReference>
<dbReference type="NCBIfam" id="TIGR00458">
    <property type="entry name" value="aspS_nondisc"/>
    <property type="match status" value="1"/>
</dbReference>
<evidence type="ECO:0000313" key="12">
    <source>
        <dbReference type="Proteomes" id="UP000178406"/>
    </source>
</evidence>
<proteinExistence type="inferred from homology"/>
<dbReference type="InterPro" id="IPR006195">
    <property type="entry name" value="aa-tRNA-synth_II"/>
</dbReference>
<evidence type="ECO:0000256" key="8">
    <source>
        <dbReference type="ARBA" id="ARBA00023146"/>
    </source>
</evidence>
<evidence type="ECO:0000256" key="6">
    <source>
        <dbReference type="ARBA" id="ARBA00022840"/>
    </source>
</evidence>
<dbReference type="GO" id="GO:0006422">
    <property type="term" value="P:aspartyl-tRNA aminoacylation"/>
    <property type="evidence" value="ECO:0007669"/>
    <property type="project" value="UniProtKB-UniRule"/>
</dbReference>
<feature type="binding site" evidence="9">
    <location>
        <begin position="409"/>
        <end position="412"/>
    </location>
    <ligand>
        <name>ATP</name>
        <dbReference type="ChEBI" id="CHEBI:30616"/>
    </ligand>
</feature>
<feature type="domain" description="Aminoacyl-transfer RNA synthetases class-II family profile" evidence="10">
    <location>
        <begin position="136"/>
        <end position="438"/>
    </location>
</feature>
<dbReference type="GO" id="GO:0005829">
    <property type="term" value="C:cytosol"/>
    <property type="evidence" value="ECO:0007669"/>
    <property type="project" value="TreeGrafter"/>
</dbReference>
<dbReference type="PANTHER" id="PTHR43450">
    <property type="entry name" value="ASPARTYL-TRNA SYNTHETASE"/>
    <property type="match status" value="1"/>
</dbReference>
<sequence length="438" mass="49999">MITRIYTSQIKDHIGASVTVAGFVQTIRDQGNIKFLVVRDITGIIQIVVTKNNQDALLAASQLSTESVVAITGLAKKEQQAPGGLEIAAETIRVLSRAHPELPIPIVEKGREETDQQIRLDWRWIDLRKPEKALIFKIWTTMEQAFRNYCIENGFVEIHSPKLTATATESGSELFEVKYFDRKAHLAQSPQLYKQMAMAAGFEKIFEVGPVFRANPSFTSRHDTEFTMYDVEISFIASHHDLMDEEEKMIVAMLKAVKEKYGEEIQKIYSCEVVIPKIPFPRLAVKEAKEILDGLGIQNERGDDVSPEEERAICEYIKKETGSEFVFIHDFPTSVRAFYSMRKEDDPSVTKSFDLLWNGLEITSGAQREHRVEQLEKQIKEQGLDPKSFRTYINFFRYGCPPHGGFAPGPTRMLMKLLNIANVREVTYLYRGVRRLEP</sequence>
<keyword evidence="7 9" id="KW-0648">Protein biosynthesis</keyword>
<evidence type="ECO:0000256" key="4">
    <source>
        <dbReference type="ARBA" id="ARBA00022598"/>
    </source>
</evidence>
<reference evidence="11 12" key="1">
    <citation type="journal article" date="2016" name="Nat. Commun.">
        <title>Thousands of microbial genomes shed light on interconnected biogeochemical processes in an aquifer system.</title>
        <authorList>
            <person name="Anantharaman K."/>
            <person name="Brown C.T."/>
            <person name="Hug L.A."/>
            <person name="Sharon I."/>
            <person name="Castelle C.J."/>
            <person name="Probst A.J."/>
            <person name="Thomas B.C."/>
            <person name="Singh A."/>
            <person name="Wilkins M.J."/>
            <person name="Karaoz U."/>
            <person name="Brodie E.L."/>
            <person name="Williams K.H."/>
            <person name="Hubbard S.S."/>
            <person name="Banfield J.F."/>
        </authorList>
    </citation>
    <scope>NUCLEOTIDE SEQUENCE [LARGE SCALE GENOMIC DNA]</scope>
</reference>
<dbReference type="GO" id="GO:0050560">
    <property type="term" value="F:aspartate-tRNA(Asn) ligase activity"/>
    <property type="evidence" value="ECO:0007669"/>
    <property type="project" value="UniProtKB-EC"/>
</dbReference>
<dbReference type="Gene3D" id="2.40.50.140">
    <property type="entry name" value="Nucleic acid-binding proteins"/>
    <property type="match status" value="1"/>
</dbReference>
<dbReference type="GO" id="GO:0004815">
    <property type="term" value="F:aspartate-tRNA ligase activity"/>
    <property type="evidence" value="ECO:0007669"/>
    <property type="project" value="UniProtKB-UniRule"/>
</dbReference>
<dbReference type="FunFam" id="3.30.930.10:FF:000038">
    <property type="entry name" value="Aspartate--tRNA ligase"/>
    <property type="match status" value="1"/>
</dbReference>
<name>A0A1F5WD00_9BACT</name>
<evidence type="ECO:0000256" key="7">
    <source>
        <dbReference type="ARBA" id="ARBA00022917"/>
    </source>
</evidence>
<dbReference type="AlphaFoldDB" id="A0A1F5WD00"/>
<comment type="caution">
    <text evidence="11">The sequence shown here is derived from an EMBL/GenBank/DDBJ whole genome shotgun (WGS) entry which is preliminary data.</text>
</comment>
<dbReference type="Pfam" id="PF01336">
    <property type="entry name" value="tRNA_anti-codon"/>
    <property type="match status" value="1"/>
</dbReference>
<dbReference type="NCBIfam" id="NF003483">
    <property type="entry name" value="PRK05159.1"/>
    <property type="match status" value="1"/>
</dbReference>
<dbReference type="Proteomes" id="UP000178406">
    <property type="component" value="Unassembled WGS sequence"/>
</dbReference>
<dbReference type="SUPFAM" id="SSF50249">
    <property type="entry name" value="Nucleic acid-binding proteins"/>
    <property type="match status" value="1"/>
</dbReference>
<evidence type="ECO:0000256" key="5">
    <source>
        <dbReference type="ARBA" id="ARBA00022741"/>
    </source>
</evidence>
<evidence type="ECO:0000256" key="2">
    <source>
        <dbReference type="ARBA" id="ARBA00005312"/>
    </source>
</evidence>
<protein>
    <recommendedName>
        <fullName evidence="9">Aspartate--tRNA(Asp/Asn) ligase</fullName>
        <ecNumber evidence="9">6.1.1.23</ecNumber>
    </recommendedName>
    <alternativeName>
        <fullName evidence="9">Aspartyl-tRNA synthetase</fullName>
        <shortName evidence="9">AspRS</shortName>
    </alternativeName>
    <alternativeName>
        <fullName evidence="9">Non-discriminating aspartyl-tRNA synthetase</fullName>
        <shortName evidence="9">ND-AspRS</shortName>
    </alternativeName>
</protein>
<evidence type="ECO:0000256" key="1">
    <source>
        <dbReference type="ARBA" id="ARBA00004496"/>
    </source>
</evidence>
<dbReference type="EMBL" id="MFHQ01000040">
    <property type="protein sequence ID" value="OGF73589.1"/>
    <property type="molecule type" value="Genomic_DNA"/>
</dbReference>
<feature type="site" description="Important for tRNA non-discrimination" evidence="9">
    <location>
        <position position="82"/>
    </location>
</feature>
<feature type="binding site" evidence="9">
    <location>
        <position position="169"/>
    </location>
    <ligand>
        <name>L-aspartate</name>
        <dbReference type="ChEBI" id="CHEBI:29991"/>
    </ligand>
</feature>
<feature type="region of interest" description="Aspartate" evidence="9">
    <location>
        <begin position="191"/>
        <end position="194"/>
    </location>
</feature>
<dbReference type="InterPro" id="IPR002312">
    <property type="entry name" value="Asp/Asn-tRNA-synth_IIb"/>
</dbReference>
<comment type="subunit">
    <text evidence="9">Homodimer.</text>
</comment>
<evidence type="ECO:0000313" key="11">
    <source>
        <dbReference type="EMBL" id="OGF73589.1"/>
    </source>
</evidence>
<accession>A0A1F5WD00</accession>
<dbReference type="Gene3D" id="3.30.930.10">
    <property type="entry name" value="Bira Bifunctional Protein, Domain 2"/>
    <property type="match status" value="1"/>
</dbReference>
<evidence type="ECO:0000256" key="9">
    <source>
        <dbReference type="HAMAP-Rule" id="MF_02075"/>
    </source>
</evidence>
<dbReference type="InterPro" id="IPR012340">
    <property type="entry name" value="NA-bd_OB-fold"/>
</dbReference>
<feature type="binding site" evidence="9">
    <location>
        <position position="364"/>
    </location>
    <ligand>
        <name>L-aspartate</name>
        <dbReference type="ChEBI" id="CHEBI:29991"/>
    </ligand>
</feature>
<comment type="caution">
    <text evidence="9">Lacks conserved residue(s) required for the propagation of feature annotation.</text>
</comment>
<evidence type="ECO:0000256" key="3">
    <source>
        <dbReference type="ARBA" id="ARBA00022490"/>
    </source>
</evidence>
<organism evidence="11 12">
    <name type="scientific">Candidatus Giovannonibacteria bacterium RIFCSPHIGHO2_02_FULL_46_20</name>
    <dbReference type="NCBI Taxonomy" id="1798338"/>
    <lineage>
        <taxon>Bacteria</taxon>
        <taxon>Candidatus Giovannoniibacteriota</taxon>
    </lineage>
</organism>
<dbReference type="PROSITE" id="PS50862">
    <property type="entry name" value="AA_TRNA_LIGASE_II"/>
    <property type="match status" value="1"/>
</dbReference>
<dbReference type="InterPro" id="IPR045864">
    <property type="entry name" value="aa-tRNA-synth_II/BPL/LPL"/>
</dbReference>
<comment type="similarity">
    <text evidence="2 9">Belongs to the class-II aminoacyl-tRNA synthetase family. Type 2 subfamily.</text>
</comment>
<keyword evidence="8 9" id="KW-0030">Aminoacyl-tRNA synthetase</keyword>
<dbReference type="GO" id="GO:0003723">
    <property type="term" value="F:RNA binding"/>
    <property type="evidence" value="ECO:0007669"/>
    <property type="project" value="TreeGrafter"/>
</dbReference>
<feature type="binding site" evidence="9">
    <location>
        <position position="213"/>
    </location>
    <ligand>
        <name>L-aspartate</name>
        <dbReference type="ChEBI" id="CHEBI:29991"/>
    </ligand>
</feature>
<evidence type="ECO:0000259" key="10">
    <source>
        <dbReference type="PROSITE" id="PS50862"/>
    </source>
</evidence>
<keyword evidence="5 9" id="KW-0547">Nucleotide-binding</keyword>
<dbReference type="PRINTS" id="PR01042">
    <property type="entry name" value="TRNASYNTHASP"/>
</dbReference>
<dbReference type="SUPFAM" id="SSF55681">
    <property type="entry name" value="Class II aaRS and biotin synthetases"/>
    <property type="match status" value="1"/>
</dbReference>
<gene>
    <name evidence="9" type="primary">aspS</name>
    <name evidence="11" type="ORF">A3J56_00340</name>
</gene>
<dbReference type="PANTHER" id="PTHR43450:SF1">
    <property type="entry name" value="ASPARTATE--TRNA LIGASE, CYTOPLASMIC"/>
    <property type="match status" value="1"/>
</dbReference>
<comment type="subcellular location">
    <subcellularLocation>
        <location evidence="1 9">Cytoplasm</location>
    </subcellularLocation>
</comment>
<keyword evidence="6 9" id="KW-0067">ATP-binding</keyword>
<dbReference type="InterPro" id="IPR004365">
    <property type="entry name" value="NA-bd_OB_tRNA"/>
</dbReference>
<feature type="binding site" evidence="9">
    <location>
        <position position="368"/>
    </location>
    <ligand>
        <name>L-aspartate</name>
        <dbReference type="ChEBI" id="CHEBI:29991"/>
    </ligand>
</feature>
<comment type="function">
    <text evidence="9">Aspartyl-tRNA synthetase with relaxed tRNA specificity since it is able to aspartylate not only its cognate tRNA(Asp) but also tRNA(Asn). Reaction proceeds in two steps: L-aspartate is first activated by ATP to form Asp-AMP and then transferred to the acceptor end of tRNA(Asp/Asn).</text>
</comment>
<keyword evidence="4 9" id="KW-0436">Ligase</keyword>
<dbReference type="GO" id="GO:0005524">
    <property type="term" value="F:ATP binding"/>
    <property type="evidence" value="ECO:0007669"/>
    <property type="project" value="UniProtKB-UniRule"/>
</dbReference>
<dbReference type="InterPro" id="IPR004364">
    <property type="entry name" value="Aa-tRNA-synt_II"/>
</dbReference>
<dbReference type="STRING" id="1798338.A3J56_00340"/>
<keyword evidence="3 9" id="KW-0963">Cytoplasm</keyword>